<evidence type="ECO:0000256" key="12">
    <source>
        <dbReference type="SAM" id="MobiDB-lite"/>
    </source>
</evidence>
<dbReference type="InterPro" id="IPR036910">
    <property type="entry name" value="HMG_box_dom_sf"/>
</dbReference>
<keyword evidence="5" id="KW-0963">Cytoplasm</keyword>
<evidence type="ECO:0000256" key="1">
    <source>
        <dbReference type="ARBA" id="ARBA00004123"/>
    </source>
</evidence>
<gene>
    <name evidence="14" type="ORF">PoB_004888200</name>
</gene>
<keyword evidence="4" id="KW-0217">Developmental protein</keyword>
<keyword evidence="7 11" id="KW-0238">DNA-binding</keyword>
<evidence type="ECO:0000256" key="4">
    <source>
        <dbReference type="ARBA" id="ARBA00022473"/>
    </source>
</evidence>
<dbReference type="AlphaFoldDB" id="A0AAV4BSQ7"/>
<evidence type="ECO:0000313" key="15">
    <source>
        <dbReference type="Proteomes" id="UP000735302"/>
    </source>
</evidence>
<feature type="compositionally biased region" description="Low complexity" evidence="12">
    <location>
        <begin position="382"/>
        <end position="393"/>
    </location>
</feature>
<evidence type="ECO:0000256" key="3">
    <source>
        <dbReference type="ARBA" id="ARBA00007057"/>
    </source>
</evidence>
<dbReference type="InterPro" id="IPR024970">
    <property type="entry name" value="Maelstrom"/>
</dbReference>
<dbReference type="GO" id="GO:0005634">
    <property type="term" value="C:nucleus"/>
    <property type="evidence" value="ECO:0007669"/>
    <property type="project" value="UniProtKB-SubCell"/>
</dbReference>
<evidence type="ECO:0000256" key="6">
    <source>
        <dbReference type="ARBA" id="ARBA00022782"/>
    </source>
</evidence>
<proteinExistence type="inferred from homology"/>
<comment type="similarity">
    <text evidence="3">Belongs to the maelstrom family.</text>
</comment>
<dbReference type="Gene3D" id="1.10.30.10">
    <property type="entry name" value="High mobility group box domain"/>
    <property type="match status" value="1"/>
</dbReference>
<evidence type="ECO:0000313" key="14">
    <source>
        <dbReference type="EMBL" id="GFO22377.1"/>
    </source>
</evidence>
<dbReference type="GO" id="GO:0030154">
    <property type="term" value="P:cell differentiation"/>
    <property type="evidence" value="ECO:0007669"/>
    <property type="project" value="UniProtKB-KW"/>
</dbReference>
<dbReference type="GO" id="GO:0045892">
    <property type="term" value="P:negative regulation of DNA-templated transcription"/>
    <property type="evidence" value="ECO:0007669"/>
    <property type="project" value="TreeGrafter"/>
</dbReference>
<dbReference type="Pfam" id="PF09011">
    <property type="entry name" value="HMG_box_2"/>
    <property type="match status" value="1"/>
</dbReference>
<dbReference type="InterPro" id="IPR009071">
    <property type="entry name" value="HMG_box_dom"/>
</dbReference>
<dbReference type="CDD" id="cd21992">
    <property type="entry name" value="HMG-box_MAEL"/>
    <property type="match status" value="1"/>
</dbReference>
<dbReference type="Proteomes" id="UP000735302">
    <property type="component" value="Unassembled WGS sequence"/>
</dbReference>
<evidence type="ECO:0000256" key="7">
    <source>
        <dbReference type="ARBA" id="ARBA00023125"/>
    </source>
</evidence>
<keyword evidence="8" id="KW-0943">RNA-mediated gene silencing</keyword>
<comment type="subcellular location">
    <subcellularLocation>
        <location evidence="2">Cytoplasm</location>
    </subcellularLocation>
    <subcellularLocation>
        <location evidence="1">Nucleus</location>
    </subcellularLocation>
</comment>
<dbReference type="PANTHER" id="PTHR21358">
    <property type="entry name" value="PROTEIN MAELSTROM HOMOLOG"/>
    <property type="match status" value="1"/>
</dbReference>
<evidence type="ECO:0000256" key="2">
    <source>
        <dbReference type="ARBA" id="ARBA00004496"/>
    </source>
</evidence>
<organism evidence="14 15">
    <name type="scientific">Plakobranchus ocellatus</name>
    <dbReference type="NCBI Taxonomy" id="259542"/>
    <lineage>
        <taxon>Eukaryota</taxon>
        <taxon>Metazoa</taxon>
        <taxon>Spiralia</taxon>
        <taxon>Lophotrochozoa</taxon>
        <taxon>Mollusca</taxon>
        <taxon>Gastropoda</taxon>
        <taxon>Heterobranchia</taxon>
        <taxon>Euthyneura</taxon>
        <taxon>Panpulmonata</taxon>
        <taxon>Sacoglossa</taxon>
        <taxon>Placobranchoidea</taxon>
        <taxon>Plakobranchidae</taxon>
        <taxon>Plakobranchus</taxon>
    </lineage>
</organism>
<dbReference type="GO" id="GO:0007283">
    <property type="term" value="P:spermatogenesis"/>
    <property type="evidence" value="ECO:0007669"/>
    <property type="project" value="TreeGrafter"/>
</dbReference>
<reference evidence="14 15" key="1">
    <citation type="journal article" date="2021" name="Elife">
        <title>Chloroplast acquisition without the gene transfer in kleptoplastic sea slugs, Plakobranchus ocellatus.</title>
        <authorList>
            <person name="Maeda T."/>
            <person name="Takahashi S."/>
            <person name="Yoshida T."/>
            <person name="Shimamura S."/>
            <person name="Takaki Y."/>
            <person name="Nagai Y."/>
            <person name="Toyoda A."/>
            <person name="Suzuki Y."/>
            <person name="Arimoto A."/>
            <person name="Ishii H."/>
            <person name="Satoh N."/>
            <person name="Nishiyama T."/>
            <person name="Hasebe M."/>
            <person name="Maruyama T."/>
            <person name="Minagawa J."/>
            <person name="Obokata J."/>
            <person name="Shigenobu S."/>
        </authorList>
    </citation>
    <scope>NUCLEOTIDE SEQUENCE [LARGE SCALE GENOMIC DNA]</scope>
</reference>
<accession>A0AAV4BSQ7</accession>
<dbReference type="PROSITE" id="PS50118">
    <property type="entry name" value="HMG_BOX_2"/>
    <property type="match status" value="1"/>
</dbReference>
<dbReference type="SUPFAM" id="SSF47095">
    <property type="entry name" value="HMG-box"/>
    <property type="match status" value="1"/>
</dbReference>
<evidence type="ECO:0000256" key="11">
    <source>
        <dbReference type="PROSITE-ProRule" id="PRU00267"/>
    </source>
</evidence>
<feature type="compositionally biased region" description="Basic and acidic residues" evidence="12">
    <location>
        <begin position="356"/>
        <end position="370"/>
    </location>
</feature>
<dbReference type="GO" id="GO:0060964">
    <property type="term" value="P:regulation of miRNA-mediated gene silencing"/>
    <property type="evidence" value="ECO:0007669"/>
    <property type="project" value="InterPro"/>
</dbReference>
<dbReference type="GO" id="GO:0043186">
    <property type="term" value="C:P granule"/>
    <property type="evidence" value="ECO:0007669"/>
    <property type="project" value="TreeGrafter"/>
</dbReference>
<evidence type="ECO:0000256" key="5">
    <source>
        <dbReference type="ARBA" id="ARBA00022490"/>
    </source>
</evidence>
<dbReference type="InterPro" id="IPR039259">
    <property type="entry name" value="Protein_maelstrom"/>
</dbReference>
<dbReference type="PANTHER" id="PTHR21358:SF4">
    <property type="entry name" value="PROTEIN MAELSTROM HOMOLOG"/>
    <property type="match status" value="1"/>
</dbReference>
<sequence>MPNKNTPNGFYMFMLEEQKKIKAQTKRAPSMHEMPAICKDTWRSLSAAEKAHYDGLAKQEKSRQRGGSEKDKYRKDNLRQIIAYRRDPVVEKEKRRRHETETMMKSWMDSDLLDIVFRVIDFQVMYDERRENHHLPLELGMVAFTLRGGIHKFFHTFINPGDVPQGNRHLAFKHSENTHQIPVDFEQGDKNYKGIWESITNFIGENDSDSDDIPPLFCLSDHTEIVESCLDFLHAMSGVDEPFFLHKIYCMEDLVASLMMKSGKTERRPVNSQIHDALRQNIWDYTSSIRCSYHEETDCSYCSLSIVRRYCFAAFDLLSGVLDFSLTKNHMPEQTQPLFTVHPPEAFGRAFNRGNQRRDFDRPRMREDSHSPPAFRTPEPLQQQQQQQHQPAQRSSFTAMPPPRARAPPPIGRFEIRLSDDESSEDDDDDDDDVLHTTEVKSTSDQYHLKELRKPKAPSMLQAASAGGDNVRPGLANLGRGMFLNMRAQAPSAASVAPPPGFSRMPIMPTATQGPPAQSFGRGATVAQMSSVVGRGRGRGRGLPPQI</sequence>
<keyword evidence="15" id="KW-1185">Reference proteome</keyword>
<evidence type="ECO:0000256" key="8">
    <source>
        <dbReference type="ARBA" id="ARBA00023158"/>
    </source>
</evidence>
<keyword evidence="9 11" id="KW-0539">Nucleus</keyword>
<dbReference type="EMBL" id="BLXT01005381">
    <property type="protein sequence ID" value="GFO22377.1"/>
    <property type="molecule type" value="Genomic_DNA"/>
</dbReference>
<feature type="compositionally biased region" description="Acidic residues" evidence="12">
    <location>
        <begin position="421"/>
        <end position="433"/>
    </location>
</feature>
<keyword evidence="6" id="KW-0221">Differentiation</keyword>
<comment type="caution">
    <text evidence="14">The sequence shown here is derived from an EMBL/GenBank/DDBJ whole genome shotgun (WGS) entry which is preliminary data.</text>
</comment>
<feature type="domain" description="HMG box" evidence="13">
    <location>
        <begin position="3"/>
        <end position="74"/>
    </location>
</feature>
<dbReference type="GO" id="GO:0043565">
    <property type="term" value="F:sequence-specific DNA binding"/>
    <property type="evidence" value="ECO:0007669"/>
    <property type="project" value="TreeGrafter"/>
</dbReference>
<dbReference type="SMART" id="SM00398">
    <property type="entry name" value="HMG"/>
    <property type="match status" value="1"/>
</dbReference>
<keyword evidence="10" id="KW-0469">Meiosis</keyword>
<name>A0AAV4BSQ7_9GAST</name>
<dbReference type="GO" id="GO:0007140">
    <property type="term" value="P:male meiotic nuclear division"/>
    <property type="evidence" value="ECO:0007669"/>
    <property type="project" value="TreeGrafter"/>
</dbReference>
<protein>
    <submittedName>
        <fullName evidence="14">Protein maelstrom homolog</fullName>
    </submittedName>
</protein>
<dbReference type="Pfam" id="PF13017">
    <property type="entry name" value="Maelstrom"/>
    <property type="match status" value="1"/>
</dbReference>
<evidence type="ECO:0000256" key="9">
    <source>
        <dbReference type="ARBA" id="ARBA00023242"/>
    </source>
</evidence>
<feature type="region of interest" description="Disordered" evidence="12">
    <location>
        <begin position="336"/>
        <end position="450"/>
    </location>
</feature>
<feature type="region of interest" description="Disordered" evidence="12">
    <location>
        <begin position="508"/>
        <end position="547"/>
    </location>
</feature>
<feature type="region of interest" description="Disordered" evidence="12">
    <location>
        <begin position="53"/>
        <end position="72"/>
    </location>
</feature>
<evidence type="ECO:0000256" key="10">
    <source>
        <dbReference type="ARBA" id="ARBA00023254"/>
    </source>
</evidence>
<feature type="compositionally biased region" description="Pro residues" evidence="12">
    <location>
        <begin position="400"/>
        <end position="411"/>
    </location>
</feature>
<dbReference type="GO" id="GO:0034587">
    <property type="term" value="P:piRNA processing"/>
    <property type="evidence" value="ECO:0007669"/>
    <property type="project" value="TreeGrafter"/>
</dbReference>
<evidence type="ECO:0000259" key="13">
    <source>
        <dbReference type="PROSITE" id="PS50118"/>
    </source>
</evidence>
<feature type="DNA-binding region" description="HMG box" evidence="11">
    <location>
        <begin position="3"/>
        <end position="74"/>
    </location>
</feature>